<dbReference type="Pfam" id="PF07714">
    <property type="entry name" value="PK_Tyr_Ser-Thr"/>
    <property type="match status" value="1"/>
</dbReference>
<evidence type="ECO:0000259" key="12">
    <source>
        <dbReference type="PROSITE" id="PS50927"/>
    </source>
</evidence>
<proteinExistence type="predicted"/>
<evidence type="ECO:0000313" key="14">
    <source>
        <dbReference type="Proteomes" id="UP001227230"/>
    </source>
</evidence>
<gene>
    <name evidence="13" type="ORF">VitviT2T_029692</name>
</gene>
<dbReference type="InterPro" id="IPR000719">
    <property type="entry name" value="Prot_kinase_dom"/>
</dbReference>
<dbReference type="InterPro" id="IPR001480">
    <property type="entry name" value="Bulb-type_lectin_dom"/>
</dbReference>
<feature type="domain" description="Protein kinase" evidence="11">
    <location>
        <begin position="391"/>
        <end position="619"/>
    </location>
</feature>
<dbReference type="CDD" id="cd00028">
    <property type="entry name" value="B_lectin"/>
    <property type="match status" value="1"/>
</dbReference>
<dbReference type="PROSITE" id="PS50927">
    <property type="entry name" value="BULB_LECTIN"/>
    <property type="match status" value="1"/>
</dbReference>
<dbReference type="EMBL" id="CP126666">
    <property type="protein sequence ID" value="WKA12287.1"/>
    <property type="molecule type" value="Genomic_DNA"/>
</dbReference>
<name>A0ABY9DYS9_VITVI</name>
<evidence type="ECO:0000313" key="13">
    <source>
        <dbReference type="EMBL" id="WKA12287.1"/>
    </source>
</evidence>
<evidence type="ECO:0000256" key="5">
    <source>
        <dbReference type="ARBA" id="ARBA00022729"/>
    </source>
</evidence>
<keyword evidence="9" id="KW-1015">Disulfide bond</keyword>
<sequence>MFDALIGDIHNLSEELCLINLGLLVLCIQSSPDDQPSVSSVVLMLSSEGALSLPKEPGFSLSRKQILPQASWGHFQVLLDTPWKTFHVDVLLSKDQSTGNSIKPFISDQVIRSWHPSDYFIRINFKKPSKSNLSAPDDDNNQSPMLDGRPIKRILSLFLCLEVDVVLYIVQIKRLLNPRTSMDALTRLVIIFSSVFFILRISVAVDTITANQIIRHGDTITSAGGSFELGFFSLGNSRNRYLGIWYKKLATGTVVWVANRDIPLTDSSGVLKVTVQGTLVILNATNTIIWSSNASQSASQSAQNPTAQLLESGNLVMKNGNDSDPENFLWQSFDYPGNTLLPGMKLGSMVQSNRPGSEDSDMTIQQLEGQNEDLRLPLFDYATILNATNNFGIANKVGEGGFGPVYKGMLETGQEIAVKRLSKDSRQGLHEFKNEVEYIAKLQHRNLVKLLGYCIHNEEKMLIYEYMPNKSLDSFIFDERRGMELDWPKRCLIINGIARGLLYLHQDSRLRIIHRDLNAGNILLDSEMSPKISEFGMAESFGANQIEANTERLVGTFGYMPPENASEGLYSLKSDVFSFGVLVLEIVTGKRNRGFSHPDRRLWSNCFFLHIDMLRLDGQ</sequence>
<keyword evidence="2" id="KW-0472">Membrane</keyword>
<dbReference type="InterPro" id="IPR036426">
    <property type="entry name" value="Bulb-type_lectin_dom_sf"/>
</dbReference>
<keyword evidence="14" id="KW-1185">Reference proteome</keyword>
<keyword evidence="2" id="KW-1003">Cell membrane</keyword>
<dbReference type="Gene3D" id="2.90.10.10">
    <property type="entry name" value="Bulb-type lectin domain"/>
    <property type="match status" value="1"/>
</dbReference>
<evidence type="ECO:0000256" key="6">
    <source>
        <dbReference type="ARBA" id="ARBA00022741"/>
    </source>
</evidence>
<evidence type="ECO:0000256" key="1">
    <source>
        <dbReference type="ARBA" id="ARBA00004251"/>
    </source>
</evidence>
<evidence type="ECO:0000256" key="10">
    <source>
        <dbReference type="ARBA" id="ARBA00023180"/>
    </source>
</evidence>
<evidence type="ECO:0000256" key="2">
    <source>
        <dbReference type="ARBA" id="ARBA00022475"/>
    </source>
</evidence>
<evidence type="ECO:0000256" key="4">
    <source>
        <dbReference type="ARBA" id="ARBA00022679"/>
    </source>
</evidence>
<dbReference type="PANTHER" id="PTHR27002">
    <property type="entry name" value="RECEPTOR-LIKE SERINE/THREONINE-PROTEIN KINASE SD1-8"/>
    <property type="match status" value="1"/>
</dbReference>
<evidence type="ECO:0000259" key="11">
    <source>
        <dbReference type="PROSITE" id="PS50011"/>
    </source>
</evidence>
<dbReference type="SUPFAM" id="SSF51110">
    <property type="entry name" value="alpha-D-mannose-specific plant lectins"/>
    <property type="match status" value="1"/>
</dbReference>
<dbReference type="Gene3D" id="1.10.510.10">
    <property type="entry name" value="Transferase(Phosphotransferase) domain 1"/>
    <property type="match status" value="1"/>
</dbReference>
<accession>A0ABY9DYS9</accession>
<evidence type="ECO:0008006" key="15">
    <source>
        <dbReference type="Google" id="ProtNLM"/>
    </source>
</evidence>
<dbReference type="Gene3D" id="3.30.200.20">
    <property type="entry name" value="Phosphorylase Kinase, domain 1"/>
    <property type="match status" value="1"/>
</dbReference>
<dbReference type="SMART" id="SM00108">
    <property type="entry name" value="B_lectin"/>
    <property type="match status" value="1"/>
</dbReference>
<keyword evidence="5" id="KW-0732">Signal</keyword>
<keyword evidence="6" id="KW-0547">Nucleotide-binding</keyword>
<keyword evidence="10" id="KW-0325">Glycoprotein</keyword>
<keyword evidence="8" id="KW-0067">ATP-binding</keyword>
<reference evidence="13 14" key="1">
    <citation type="journal article" date="2023" name="Hortic Res">
        <title>The complete reference genome for grapevine (Vitis vinifera L.) genetics and breeding.</title>
        <authorList>
            <person name="Shi X."/>
            <person name="Cao S."/>
            <person name="Wang X."/>
            <person name="Huang S."/>
            <person name="Wang Y."/>
            <person name="Liu Z."/>
            <person name="Liu W."/>
            <person name="Leng X."/>
            <person name="Peng Y."/>
            <person name="Wang N."/>
            <person name="Wang Y."/>
            <person name="Ma Z."/>
            <person name="Xu X."/>
            <person name="Zhang F."/>
            <person name="Xue H."/>
            <person name="Zhong H."/>
            <person name="Wang Y."/>
            <person name="Zhang K."/>
            <person name="Velt A."/>
            <person name="Avia K."/>
            <person name="Holtgrawe D."/>
            <person name="Grimplet J."/>
            <person name="Matus J.T."/>
            <person name="Ware D."/>
            <person name="Wu X."/>
            <person name="Wang H."/>
            <person name="Liu C."/>
            <person name="Fang Y."/>
            <person name="Rustenholz C."/>
            <person name="Cheng Z."/>
            <person name="Xiao H."/>
            <person name="Zhou Y."/>
        </authorList>
    </citation>
    <scope>NUCLEOTIDE SEQUENCE [LARGE SCALE GENOMIC DNA]</scope>
    <source>
        <strain evidence="14">cv. Pinot noir / PN40024</strain>
        <tissue evidence="13">Leaf</tissue>
    </source>
</reference>
<evidence type="ECO:0000256" key="8">
    <source>
        <dbReference type="ARBA" id="ARBA00022840"/>
    </source>
</evidence>
<dbReference type="PROSITE" id="PS50011">
    <property type="entry name" value="PROTEIN_KINASE_DOM"/>
    <property type="match status" value="1"/>
</dbReference>
<keyword evidence="4" id="KW-0808">Transferase</keyword>
<evidence type="ECO:0000256" key="7">
    <source>
        <dbReference type="ARBA" id="ARBA00022777"/>
    </source>
</evidence>
<dbReference type="InterPro" id="IPR001245">
    <property type="entry name" value="Ser-Thr/Tyr_kinase_cat_dom"/>
</dbReference>
<evidence type="ECO:0000256" key="3">
    <source>
        <dbReference type="ARBA" id="ARBA00022527"/>
    </source>
</evidence>
<keyword evidence="7" id="KW-0418">Kinase</keyword>
<dbReference type="SUPFAM" id="SSF56112">
    <property type="entry name" value="Protein kinase-like (PK-like)"/>
    <property type="match status" value="1"/>
</dbReference>
<feature type="domain" description="Bulb-type lectin" evidence="12">
    <location>
        <begin position="205"/>
        <end position="330"/>
    </location>
</feature>
<comment type="subcellular location">
    <subcellularLocation>
        <location evidence="1">Cell membrane</location>
        <topology evidence="1">Single-pass type I membrane protein</topology>
    </subcellularLocation>
</comment>
<dbReference type="Pfam" id="PF01453">
    <property type="entry name" value="B_lectin"/>
    <property type="match status" value="1"/>
</dbReference>
<dbReference type="PANTHER" id="PTHR27002:SF906">
    <property type="entry name" value="PROTEIN KINASE DOMAIN-CONTAINING PROTEIN"/>
    <property type="match status" value="1"/>
</dbReference>
<dbReference type="InterPro" id="IPR011009">
    <property type="entry name" value="Kinase-like_dom_sf"/>
</dbReference>
<evidence type="ECO:0000256" key="9">
    <source>
        <dbReference type="ARBA" id="ARBA00023157"/>
    </source>
</evidence>
<keyword evidence="3" id="KW-0723">Serine/threonine-protein kinase</keyword>
<dbReference type="Proteomes" id="UP001227230">
    <property type="component" value="Chromosome 19"/>
</dbReference>
<organism evidence="13 14">
    <name type="scientific">Vitis vinifera</name>
    <name type="common">Grape</name>
    <dbReference type="NCBI Taxonomy" id="29760"/>
    <lineage>
        <taxon>Eukaryota</taxon>
        <taxon>Viridiplantae</taxon>
        <taxon>Streptophyta</taxon>
        <taxon>Embryophyta</taxon>
        <taxon>Tracheophyta</taxon>
        <taxon>Spermatophyta</taxon>
        <taxon>Magnoliopsida</taxon>
        <taxon>eudicotyledons</taxon>
        <taxon>Gunneridae</taxon>
        <taxon>Pentapetalae</taxon>
        <taxon>rosids</taxon>
        <taxon>Vitales</taxon>
        <taxon>Vitaceae</taxon>
        <taxon>Viteae</taxon>
        <taxon>Vitis</taxon>
    </lineage>
</organism>
<protein>
    <recommendedName>
        <fullName evidence="15">G-type lectin S-receptor-like serine/threonine-protein kinase</fullName>
    </recommendedName>
</protein>